<comment type="caution">
    <text evidence="1">The sequence shown here is derived from an EMBL/GenBank/DDBJ whole genome shotgun (WGS) entry which is preliminary data.</text>
</comment>
<name>A0AAP3F901_9BACT</name>
<accession>A0AAP3F901</accession>
<proteinExistence type="predicted"/>
<evidence type="ECO:0000313" key="2">
    <source>
        <dbReference type="Proteomes" id="UP001209344"/>
    </source>
</evidence>
<dbReference type="Proteomes" id="UP001209344">
    <property type="component" value="Unassembled WGS sequence"/>
</dbReference>
<dbReference type="AlphaFoldDB" id="A0AAP3F901"/>
<reference evidence="1" key="1">
    <citation type="submission" date="2022-11" db="EMBL/GenBank/DDBJ databases">
        <title>Genomic repertoires linked with pathogenic potency of arthritogenic Prevotella copri isolated from the gut of rheumatoid arthritis patients.</title>
        <authorList>
            <person name="Nii T."/>
            <person name="Maeda Y."/>
            <person name="Motooka D."/>
            <person name="Naito M."/>
            <person name="Matsumoto Y."/>
            <person name="Ogawa T."/>
            <person name="Oguro-Igashira E."/>
            <person name="Kishikawa T."/>
            <person name="Yamashita M."/>
            <person name="Koizumi S."/>
            <person name="Kurakawa T."/>
            <person name="Okumura R."/>
            <person name="Kayama H."/>
            <person name="Murakami M."/>
            <person name="Sakaguchi T."/>
            <person name="Das B."/>
            <person name="Nakamura S."/>
            <person name="Okada Y."/>
            <person name="Kumanogoh A."/>
            <person name="Takeda K."/>
        </authorList>
    </citation>
    <scope>NUCLEOTIDE SEQUENCE</scope>
    <source>
        <strain evidence="1">F3-75</strain>
    </source>
</reference>
<evidence type="ECO:0000313" key="1">
    <source>
        <dbReference type="EMBL" id="MCW4129563.1"/>
    </source>
</evidence>
<organism evidence="1 2">
    <name type="scientific">Segatella copri</name>
    <dbReference type="NCBI Taxonomy" id="165179"/>
    <lineage>
        <taxon>Bacteria</taxon>
        <taxon>Pseudomonadati</taxon>
        <taxon>Bacteroidota</taxon>
        <taxon>Bacteroidia</taxon>
        <taxon>Bacteroidales</taxon>
        <taxon>Prevotellaceae</taxon>
        <taxon>Segatella</taxon>
    </lineage>
</organism>
<sequence length="430" mass="50261">MTNNTNKHTLPIWTEVEYTALCKNPYLSTPFFIPKESKVFLCKEDGSREEQRMIFLVFKSTAAAEEDEWEDDPMPGEMWVKPLEDDDTEVYEPAKVIYLGQDIDDFIQVTSEDENTITFDIYWRHGDVKVEKAEKTDDGFVCKKEDFGDEGLRLTLIPEEGNPFSLYLQIPYIGFSLYDSEGNKVHNELEVAHDKVDEYRYEFVGDDNNDRFTLQLDDNKLVYICVLRHEDAQLVVRDQRQRLAVVDQIPSEGKLSELMMNAHSALIKNKNYRWRINIAGSSITHEVELEITPESLVAFIKEQMAKGIDIDTLGQSLIAMEQKYAFQWFWLKDSDWSHDDPMFDMFMNQLVAFSYVSQKPIQGDQLQARNNKRKIKRCAKLIKAHQKGEISLWEEDEEQRKEILHLFSTFHSPFVEILESLKDEETEEEA</sequence>
<dbReference type="EMBL" id="JAPDVK010000004">
    <property type="protein sequence ID" value="MCW4129563.1"/>
    <property type="molecule type" value="Genomic_DNA"/>
</dbReference>
<dbReference type="RefSeq" id="WP_264967007.1">
    <property type="nucleotide sequence ID" value="NZ_JAPDVK010000004.1"/>
</dbReference>
<gene>
    <name evidence="1" type="ORF">ONT16_15205</name>
</gene>
<protein>
    <submittedName>
        <fullName evidence="1">Uncharacterized protein</fullName>
    </submittedName>
</protein>